<dbReference type="Pfam" id="PF17148">
    <property type="entry name" value="DUF5117"/>
    <property type="match status" value="1"/>
</dbReference>
<dbReference type="HOGENOM" id="CLU_008630_1_0_6"/>
<dbReference type="EMBL" id="JH611156">
    <property type="protein sequence ID" value="EJP72227.1"/>
    <property type="molecule type" value="Genomic_DNA"/>
</dbReference>
<protein>
    <recommendedName>
        <fullName evidence="7">DUF5117 domain-containing protein</fullName>
    </recommendedName>
</protein>
<proteinExistence type="predicted"/>
<evidence type="ECO:0000313" key="6">
    <source>
        <dbReference type="Proteomes" id="UP000010305"/>
    </source>
</evidence>
<accession>J4V0U8</accession>
<dbReference type="GO" id="GO:0008237">
    <property type="term" value="F:metallopeptidase activity"/>
    <property type="evidence" value="ECO:0007669"/>
    <property type="project" value="InterPro"/>
</dbReference>
<keyword evidence="2" id="KW-0472">Membrane</keyword>
<name>J4V0U8_9GAMM</name>
<evidence type="ECO:0000313" key="5">
    <source>
        <dbReference type="EMBL" id="EJP72227.1"/>
    </source>
</evidence>
<dbReference type="PANTHER" id="PTHR38478">
    <property type="entry name" value="PEPTIDASE M1A AND M12B"/>
    <property type="match status" value="1"/>
</dbReference>
<organism evidence="5 6">
    <name type="scientific">SAR86 cluster bacterium SAR86A</name>
    <dbReference type="NCBI Taxonomy" id="1123866"/>
    <lineage>
        <taxon>Bacteria</taxon>
        <taxon>Pseudomonadati</taxon>
        <taxon>Pseudomonadota</taxon>
        <taxon>Gammaproteobacteria</taxon>
        <taxon>SAR86 cluster</taxon>
    </lineage>
</organism>
<feature type="domain" description="DUF5117" evidence="4">
    <location>
        <begin position="122"/>
        <end position="317"/>
    </location>
</feature>
<evidence type="ECO:0000256" key="2">
    <source>
        <dbReference type="SAM" id="Phobius"/>
    </source>
</evidence>
<keyword evidence="2" id="KW-1133">Transmembrane helix</keyword>
<keyword evidence="2" id="KW-0812">Transmembrane</keyword>
<feature type="domain" description="EcxA zinc-binding" evidence="3">
    <location>
        <begin position="444"/>
        <end position="753"/>
    </location>
</feature>
<dbReference type="CDD" id="cd04276">
    <property type="entry name" value="ZnMc_MMP_like_2"/>
    <property type="match status" value="1"/>
</dbReference>
<dbReference type="STRING" id="1123866.NT01SARS_0724"/>
<evidence type="ECO:0000259" key="3">
    <source>
        <dbReference type="Pfam" id="PF16313"/>
    </source>
</evidence>
<sequence length="826" mass="94768">MNSFNNIRSYIANFITLSVLIFSFGLNAYPEMMPENENEVEENASEQPKMPKGPMSKKKEYKTIDEFLEDGEYKSIDGFMNILHETEKDKYFMILNDDQLNKEFIYFTYILNGPSDAGPSGGDMGEAFILEFRKFKEDIGIYKKNTKFAFDDSNKISQSKLTNIIEAFLGRFSVIVKEDSRYVINIDKMFLSEMLVAITPNIPKEYMEYYNLILGRPDSSKTFIDEVRSYEKNTSFKVRYGFYNPKPKSGRSIDAITDKRYTFVDGLHLFVEMPDDKFEPRIADQRIGYFSEKVTDLSTYDSNNARDLINRWRLVKKDPDAELSEPEQPLVYWVENSTPEEIRPFVVKGIEAWNKAFEKAGFKNAIVAKIQPDDAEWDAGDVRYNVVRWASTPSPRYSGYGPSVANPRTGEIIAADIVQEFNAIKRGYTYRKLWGYTEENDPLEQWIVSLTMHEVGHTLGLRHNFKSSWVYDAKEVHDVSITGDNHIGSVMDYDPINLAPEGIPQGNFFPTGPGFYDIWAIEFGYTPSFTDEERENLLSKSTQPEYIFGTDGDAMSSPGVNIDPRNYRGDMSNDPITYTSDRIKTLNAKIAELPEIFLTDGETSTEFRSNFYRLTTEKGRFLDGVSRLIGGVYSNRIVNDPDIDMTPFEAVPYEDQKRAMSLIKEQLLSNDAFSFDEKLLKYLQSEKRAAYSPRRGGNEDPQLHDLVLGLQGRAIAHILHPVVMKRLVDSSQYGNTYMPDEVLSDLFSAIFVQREMPTTFKMNLQSKYVDSLISALDDDSYDEISKSAIYASLVDIKDFTRIPYGDSKTKVHYRFLNWKATKALEN</sequence>
<dbReference type="InterPro" id="IPR024079">
    <property type="entry name" value="MetalloPept_cat_dom_sf"/>
</dbReference>
<dbReference type="PANTHER" id="PTHR38478:SF1">
    <property type="entry name" value="ZINC DEPENDENT METALLOPROTEASE DOMAIN LIPOPROTEIN"/>
    <property type="match status" value="1"/>
</dbReference>
<dbReference type="Pfam" id="PF16313">
    <property type="entry name" value="DUF4953"/>
    <property type="match status" value="1"/>
</dbReference>
<dbReference type="InterPro" id="IPR032534">
    <property type="entry name" value="EcxA_zinc-bd"/>
</dbReference>
<dbReference type="InterPro" id="IPR034032">
    <property type="entry name" value="Zn_MMP-like_bac"/>
</dbReference>
<feature type="region of interest" description="Disordered" evidence="1">
    <location>
        <begin position="37"/>
        <end position="56"/>
    </location>
</feature>
<dbReference type="InterPro" id="IPR033413">
    <property type="entry name" value="DUF5117"/>
</dbReference>
<evidence type="ECO:0000256" key="1">
    <source>
        <dbReference type="SAM" id="MobiDB-lite"/>
    </source>
</evidence>
<dbReference type="SUPFAM" id="SSF55486">
    <property type="entry name" value="Metalloproteases ('zincins'), catalytic domain"/>
    <property type="match status" value="1"/>
</dbReference>
<reference evidence="5 6" key="1">
    <citation type="journal article" date="2012" name="ISME J.">
        <title>Genomic insights to SAR86, an abundant and uncultivated marine bacterial lineage.</title>
        <authorList>
            <person name="Dupont C.L."/>
            <person name="Rusch D.B."/>
            <person name="Yooseph S."/>
            <person name="Lombardo M.J."/>
            <person name="Richter R.A."/>
            <person name="Valas R."/>
            <person name="Novotny M."/>
            <person name="Yee-Greenbaum J."/>
            <person name="Selengut J.D."/>
            <person name="Haft D.H."/>
            <person name="Halpern A.L."/>
            <person name="Lasken R.S."/>
            <person name="Nealson K."/>
            <person name="Friedman R."/>
            <person name="Venter J.C."/>
        </authorList>
    </citation>
    <scope>NUCLEOTIDE SEQUENCE [LARGE SCALE GENOMIC DNA]</scope>
</reference>
<feature type="transmembrane region" description="Helical" evidence="2">
    <location>
        <begin position="12"/>
        <end position="29"/>
    </location>
</feature>
<evidence type="ECO:0000259" key="4">
    <source>
        <dbReference type="Pfam" id="PF17148"/>
    </source>
</evidence>
<gene>
    <name evidence="5" type="ORF">NT01SARS_0724</name>
</gene>
<dbReference type="AlphaFoldDB" id="J4V0U8"/>
<dbReference type="Gene3D" id="3.40.390.10">
    <property type="entry name" value="Collagenase (Catalytic Domain)"/>
    <property type="match status" value="1"/>
</dbReference>
<dbReference type="Proteomes" id="UP000010305">
    <property type="component" value="Unassembled WGS sequence"/>
</dbReference>
<evidence type="ECO:0008006" key="7">
    <source>
        <dbReference type="Google" id="ProtNLM"/>
    </source>
</evidence>